<dbReference type="GO" id="GO:0005242">
    <property type="term" value="F:inward rectifier potassium channel activity"/>
    <property type="evidence" value="ECO:0007669"/>
    <property type="project" value="TreeGrafter"/>
</dbReference>
<dbReference type="Proteomes" id="UP000095280">
    <property type="component" value="Unplaced"/>
</dbReference>
<evidence type="ECO:0000313" key="3">
    <source>
        <dbReference type="Proteomes" id="UP000095280"/>
    </source>
</evidence>
<dbReference type="GO" id="GO:0042391">
    <property type="term" value="P:regulation of membrane potential"/>
    <property type="evidence" value="ECO:0007669"/>
    <property type="project" value="TreeGrafter"/>
</dbReference>
<evidence type="ECO:0000313" key="4">
    <source>
        <dbReference type="WBParaSite" id="maker-unitig_31574-snap-gene-0.2-mRNA-1"/>
    </source>
</evidence>
<evidence type="ECO:0000256" key="1">
    <source>
        <dbReference type="SAM" id="MobiDB-lite"/>
    </source>
</evidence>
<name>A0A1I8FFZ0_9PLAT</name>
<keyword evidence="3" id="KW-1185">Reference proteome</keyword>
<feature type="transmembrane region" description="Helical" evidence="2">
    <location>
        <begin position="153"/>
        <end position="174"/>
    </location>
</feature>
<evidence type="ECO:0000256" key="2">
    <source>
        <dbReference type="SAM" id="Phobius"/>
    </source>
</evidence>
<dbReference type="WBParaSite" id="maker-unitig_31574-snap-gene-0.2-mRNA-1">
    <property type="protein sequence ID" value="maker-unitig_31574-snap-gene-0.2-mRNA-1"/>
    <property type="gene ID" value="maker-unitig_31574-snap-gene-0.2"/>
</dbReference>
<dbReference type="PANTHER" id="PTHR10217:SF548">
    <property type="entry name" value="GH12235P"/>
    <property type="match status" value="1"/>
</dbReference>
<feature type="compositionally biased region" description="Pro residues" evidence="1">
    <location>
        <begin position="571"/>
        <end position="580"/>
    </location>
</feature>
<feature type="region of interest" description="Disordered" evidence="1">
    <location>
        <begin position="539"/>
        <end position="587"/>
    </location>
</feature>
<accession>A0A1I8FFZ0</accession>
<reference evidence="4" key="1">
    <citation type="submission" date="2016-11" db="UniProtKB">
        <authorList>
            <consortium name="WormBaseParasite"/>
        </authorList>
    </citation>
    <scope>IDENTIFICATION</scope>
</reference>
<keyword evidence="2" id="KW-0472">Membrane</keyword>
<protein>
    <submittedName>
        <fullName evidence="4">G_PROTEIN_RECEP_F1_2 domain-containing protein</fullName>
    </submittedName>
</protein>
<feature type="region of interest" description="Disordered" evidence="1">
    <location>
        <begin position="40"/>
        <end position="64"/>
    </location>
</feature>
<dbReference type="PANTHER" id="PTHR10217">
    <property type="entry name" value="VOLTAGE AND LIGAND GATED POTASSIUM CHANNEL"/>
    <property type="match status" value="1"/>
</dbReference>
<dbReference type="GO" id="GO:0005886">
    <property type="term" value="C:plasma membrane"/>
    <property type="evidence" value="ECO:0007669"/>
    <property type="project" value="TreeGrafter"/>
</dbReference>
<keyword evidence="2" id="KW-1133">Transmembrane helix</keyword>
<keyword evidence="2" id="KW-0812">Transmembrane</keyword>
<organism evidence="3 4">
    <name type="scientific">Macrostomum lignano</name>
    <dbReference type="NCBI Taxonomy" id="282301"/>
    <lineage>
        <taxon>Eukaryota</taxon>
        <taxon>Metazoa</taxon>
        <taxon>Spiralia</taxon>
        <taxon>Lophotrochozoa</taxon>
        <taxon>Platyhelminthes</taxon>
        <taxon>Rhabditophora</taxon>
        <taxon>Macrostomorpha</taxon>
        <taxon>Macrostomida</taxon>
        <taxon>Macrostomidae</taxon>
        <taxon>Macrostomum</taxon>
    </lineage>
</organism>
<dbReference type="InterPro" id="IPR050818">
    <property type="entry name" value="KCNH_animal-type"/>
</dbReference>
<dbReference type="AlphaFoldDB" id="A0A1I8FFZ0"/>
<sequence>SVLRDTIRGCWRGCLVGLHLRRDSPNRSLTWTMAMPRHGPAAWRQRNRSRNWQGQAQERRRLRGGVATRSATTIPISTERPAPVTTGSLASSSCWRKTGDSQQQPGDVLFAQRCLHMLSLGQRTFCQSTNCRVARIHRCTILHYSPFKAVWDWLILILVIYTAIFTPYVAAFLLNDGRERKKLAAIPFDLLLWGSETDEPTTSDRATLKTPDCSACVPAVARKLDRYSEYGAAVLLLLMADLCPDRSWAGLHLVRHSATLKALVCNRKIGCDYELPAPASNRSTFTALLLSPFSSSDLRRLRQRVANTNMEKTCQHLLCDAHRSLCYASIFGNVSGIIQAAGWRPSSSASPDPPTACASAWRSTSQHAWSHTPNGIDMNPGASRASRSGLQADICLSPFEPQPAEELPRLQGKPAPARLRGLCRSSSSPPTCPRGHLWCTVRARHPSMRCTLVARRHASRFPEGWTRCSPYFGPKTTYSERCPAQFRKLRGQVQVQCQGADFTCDLHKIHRDDPVGDFDMYPAFADYFNRNMEITSSTLRDDGAVPRGAGGAAQWGRRSGPSAVYGQTPLSQPPPQPQLPQLPSAAVPARASLEFSRTKPDRMFTPANLGLWVARRRREEASHRGLSAPAAGVWPDAFLSARAHTIVNACHRSHQAFRDSSYLPYSKQQQQQQQQQQSRSLCGVALRKSGLPGVDLTRLEFETRHRFGRNLEGVASANHVSSFGGERRRCAGRQFSDCGVPTPSTAVLATRPGSGGGRRNGTRTTCIRNWEILLFAVKIHV</sequence>
<proteinExistence type="predicted"/>